<name>A0ABP1RVV0_9HEXA</name>
<feature type="domain" description="C2H2-type" evidence="7">
    <location>
        <begin position="837"/>
        <end position="865"/>
    </location>
</feature>
<evidence type="ECO:0000259" key="7">
    <source>
        <dbReference type="PROSITE" id="PS50157"/>
    </source>
</evidence>
<dbReference type="InterPro" id="IPR013087">
    <property type="entry name" value="Znf_C2H2_type"/>
</dbReference>
<proteinExistence type="predicted"/>
<dbReference type="Gene3D" id="3.30.160.60">
    <property type="entry name" value="Classic Zinc Finger"/>
    <property type="match status" value="5"/>
</dbReference>
<dbReference type="SUPFAM" id="SSF57667">
    <property type="entry name" value="beta-beta-alpha zinc fingers"/>
    <property type="match status" value="2"/>
</dbReference>
<keyword evidence="3 5" id="KW-0863">Zinc-finger</keyword>
<evidence type="ECO:0000256" key="5">
    <source>
        <dbReference type="PROSITE-ProRule" id="PRU00042"/>
    </source>
</evidence>
<dbReference type="Proteomes" id="UP001642540">
    <property type="component" value="Unassembled WGS sequence"/>
</dbReference>
<dbReference type="SMART" id="SM00355">
    <property type="entry name" value="ZnF_C2H2"/>
    <property type="match status" value="14"/>
</dbReference>
<comment type="caution">
    <text evidence="8">The sequence shown here is derived from an EMBL/GenBank/DDBJ whole genome shotgun (WGS) entry which is preliminary data.</text>
</comment>
<evidence type="ECO:0000313" key="9">
    <source>
        <dbReference type="Proteomes" id="UP001642540"/>
    </source>
</evidence>
<keyword evidence="1" id="KW-0479">Metal-binding</keyword>
<feature type="region of interest" description="Disordered" evidence="6">
    <location>
        <begin position="162"/>
        <end position="256"/>
    </location>
</feature>
<feature type="compositionally biased region" description="Basic and acidic residues" evidence="6">
    <location>
        <begin position="195"/>
        <end position="219"/>
    </location>
</feature>
<evidence type="ECO:0000313" key="8">
    <source>
        <dbReference type="EMBL" id="CAL8137153.1"/>
    </source>
</evidence>
<evidence type="ECO:0000256" key="2">
    <source>
        <dbReference type="ARBA" id="ARBA00022737"/>
    </source>
</evidence>
<keyword evidence="2" id="KW-0677">Repeat</keyword>
<evidence type="ECO:0000256" key="1">
    <source>
        <dbReference type="ARBA" id="ARBA00022723"/>
    </source>
</evidence>
<dbReference type="EMBL" id="CAXLJM020000114">
    <property type="protein sequence ID" value="CAL8137153.1"/>
    <property type="molecule type" value="Genomic_DNA"/>
</dbReference>
<evidence type="ECO:0000256" key="4">
    <source>
        <dbReference type="ARBA" id="ARBA00022833"/>
    </source>
</evidence>
<dbReference type="PROSITE" id="PS00028">
    <property type="entry name" value="ZINC_FINGER_C2H2_1"/>
    <property type="match status" value="8"/>
</dbReference>
<protein>
    <recommendedName>
        <fullName evidence="7">C2H2-type domain-containing protein</fullName>
    </recommendedName>
</protein>
<feature type="compositionally biased region" description="Basic and acidic residues" evidence="6">
    <location>
        <begin position="700"/>
        <end position="716"/>
    </location>
</feature>
<feature type="domain" description="C2H2-type" evidence="7">
    <location>
        <begin position="592"/>
        <end position="620"/>
    </location>
</feature>
<feature type="compositionally biased region" description="Polar residues" evidence="6">
    <location>
        <begin position="176"/>
        <end position="193"/>
    </location>
</feature>
<accession>A0ABP1RVV0</accession>
<feature type="domain" description="C2H2-type" evidence="7">
    <location>
        <begin position="914"/>
        <end position="942"/>
    </location>
</feature>
<evidence type="ECO:0000256" key="6">
    <source>
        <dbReference type="SAM" id="MobiDB-lite"/>
    </source>
</evidence>
<gene>
    <name evidence="8" type="ORF">ODALV1_LOCUS26791</name>
</gene>
<dbReference type="PANTHER" id="PTHR24379">
    <property type="entry name" value="KRAB AND ZINC FINGER DOMAIN-CONTAINING"/>
    <property type="match status" value="1"/>
</dbReference>
<sequence length="1014" mass="117836">MSSIHNQGTITMSKRLGNLTKGDDNLDDLPSRCFICYCWRDNETLTTSSKPQSALSKNLLVVFVLQKLFALPSENVCHYLKKFGEPAEWIWFCKSCTSKIEDAKGIHKQLLWLEGWFRKVKNKLKDDIKDSVPHRPVDRKRKSMQANLKITDELREAVLNQKEVDGSGDEPVPHTSRVSIPNRSGFSELSTSAHPLERSSQRMKTDAVRGYADRVEQKRSNQLIEKSYSEEDREIKCEQLSPPTSPACVSDDDDEDMDYYPSSLDPDKSDYCHSDATNHTTTTGVGVGPYRCEVKDCNFEFQATNDLRIHLFEKHGRFINKGRTRPLEVYEIEKCTVCDLSFPAYSFEMHMKIHHSKQPNSGNETENGASTMDSTLSSNEICNLWPNHESNPEKFECTICLKNQSNQKLLDQHLKLHKSSPYNCFVCLSVVKDGNTLYNHMYRCHPEYKSSFSSSKAAKLNELEGVKVYKAVKNVKCSKCIRFLPLAQMSEHMELHERSPYHCNICRTVYDDKLKLYNHFRKYHKEKPVEMDKLRIALGIKKQKNISSIRKARISILKTERRKKNEKCSKCTRYIPLSEMSEHMELHEKSPYSCHFCGNVFNDKQTLSKHYLKYHNEDKMTLDKIRTDLGIQKSMKGRINSQTKHDALENKATIEIESDSNENEGDTEPMDDNDDEWKPPQSKHHVTPRVNQKYTGRRQKSTERGEDKPNTGLRKLTDRNRKKISCPLCVQFQCYIDKRENLCEHLESCKGFDENTNEEFIELEQFCPMCSNFKCSVAEKSDFIKHLMGCRGATTESSEAEIPPYERLYQCNLCPTTKYFNLNTFLKHFVFHKENIHKCSKCPRRFSLTCSVRRHWKKNHQESMKVQHSRRFISDFAVPDVPWWCSVCNERFDNEERRDLHLQTMHQKEVSKTHICQHCSKGFSCPEELKLHQGISHVSANSSYNCFICQERFLTATLRRLHMNGKHGPERLVCDVCGIECRTKGILKMHLQIHQEVRDFVCAECGKSFTTREK</sequence>
<reference evidence="8 9" key="1">
    <citation type="submission" date="2024-08" db="EMBL/GenBank/DDBJ databases">
        <authorList>
            <person name="Cucini C."/>
            <person name="Frati F."/>
        </authorList>
    </citation>
    <scope>NUCLEOTIDE SEQUENCE [LARGE SCALE GENOMIC DNA]</scope>
</reference>
<feature type="region of interest" description="Disordered" evidence="6">
    <location>
        <begin position="636"/>
        <end position="716"/>
    </location>
</feature>
<dbReference type="PANTHER" id="PTHR24379:SF121">
    <property type="entry name" value="C2H2-TYPE DOMAIN-CONTAINING PROTEIN"/>
    <property type="match status" value="1"/>
</dbReference>
<dbReference type="PROSITE" id="PS50157">
    <property type="entry name" value="ZINC_FINGER_C2H2_2"/>
    <property type="match status" value="4"/>
</dbReference>
<feature type="compositionally biased region" description="Basic and acidic residues" evidence="6">
    <location>
        <begin position="227"/>
        <end position="237"/>
    </location>
</feature>
<keyword evidence="9" id="KW-1185">Reference proteome</keyword>
<feature type="domain" description="C2H2-type" evidence="7">
    <location>
        <begin position="501"/>
        <end position="528"/>
    </location>
</feature>
<organism evidence="8 9">
    <name type="scientific">Orchesella dallaii</name>
    <dbReference type="NCBI Taxonomy" id="48710"/>
    <lineage>
        <taxon>Eukaryota</taxon>
        <taxon>Metazoa</taxon>
        <taxon>Ecdysozoa</taxon>
        <taxon>Arthropoda</taxon>
        <taxon>Hexapoda</taxon>
        <taxon>Collembola</taxon>
        <taxon>Entomobryomorpha</taxon>
        <taxon>Entomobryoidea</taxon>
        <taxon>Orchesellidae</taxon>
        <taxon>Orchesellinae</taxon>
        <taxon>Orchesella</taxon>
    </lineage>
</organism>
<evidence type="ECO:0000256" key="3">
    <source>
        <dbReference type="ARBA" id="ARBA00022771"/>
    </source>
</evidence>
<feature type="compositionally biased region" description="Basic and acidic residues" evidence="6">
    <location>
        <begin position="643"/>
        <end position="654"/>
    </location>
</feature>
<dbReference type="InterPro" id="IPR036236">
    <property type="entry name" value="Znf_C2H2_sf"/>
</dbReference>
<keyword evidence="4" id="KW-0862">Zinc</keyword>
<feature type="compositionally biased region" description="Acidic residues" evidence="6">
    <location>
        <begin position="656"/>
        <end position="675"/>
    </location>
</feature>